<organism evidence="3 4">
    <name type="scientific">Tranquillimonas rosea</name>
    <dbReference type="NCBI Taxonomy" id="641238"/>
    <lineage>
        <taxon>Bacteria</taxon>
        <taxon>Pseudomonadati</taxon>
        <taxon>Pseudomonadota</taxon>
        <taxon>Alphaproteobacteria</taxon>
        <taxon>Rhodobacterales</taxon>
        <taxon>Roseobacteraceae</taxon>
        <taxon>Tranquillimonas</taxon>
    </lineage>
</organism>
<dbReference type="GO" id="GO:0006629">
    <property type="term" value="P:lipid metabolic process"/>
    <property type="evidence" value="ECO:0007669"/>
    <property type="project" value="InterPro"/>
</dbReference>
<dbReference type="CDD" id="cd08577">
    <property type="entry name" value="PI-PLCc_GDPD_SF_unchar3"/>
    <property type="match status" value="1"/>
</dbReference>
<dbReference type="EMBL" id="FOGU01000007">
    <property type="protein sequence ID" value="SES19347.1"/>
    <property type="molecule type" value="Genomic_DNA"/>
</dbReference>
<feature type="signal peptide" evidence="2">
    <location>
        <begin position="1"/>
        <end position="19"/>
    </location>
</feature>
<dbReference type="InterPro" id="IPR051236">
    <property type="entry name" value="HAT_RTT109-like"/>
</dbReference>
<feature type="chain" id="PRO_5011520323" description="Altered inheritance of mitochondria protein 6" evidence="2">
    <location>
        <begin position="20"/>
        <end position="270"/>
    </location>
</feature>
<reference evidence="3 4" key="1">
    <citation type="submission" date="2016-10" db="EMBL/GenBank/DDBJ databases">
        <authorList>
            <person name="de Groot N.N."/>
        </authorList>
    </citation>
    <scope>NUCLEOTIDE SEQUENCE [LARGE SCALE GENOMIC DNA]</scope>
    <source>
        <strain evidence="3 4">DSM 23042</strain>
    </source>
</reference>
<keyword evidence="2" id="KW-0732">Signal</keyword>
<dbReference type="SUPFAM" id="SSF51695">
    <property type="entry name" value="PLC-like phosphodiesterases"/>
    <property type="match status" value="1"/>
</dbReference>
<evidence type="ECO:0000256" key="1">
    <source>
        <dbReference type="ARBA" id="ARBA00014286"/>
    </source>
</evidence>
<dbReference type="Gene3D" id="3.20.20.190">
    <property type="entry name" value="Phosphatidylinositol (PI) phosphodiesterase"/>
    <property type="match status" value="1"/>
</dbReference>
<protein>
    <recommendedName>
        <fullName evidence="1">Altered inheritance of mitochondria protein 6</fullName>
    </recommendedName>
</protein>
<evidence type="ECO:0000313" key="3">
    <source>
        <dbReference type="EMBL" id="SES19347.1"/>
    </source>
</evidence>
<evidence type="ECO:0000313" key="4">
    <source>
        <dbReference type="Proteomes" id="UP000198885"/>
    </source>
</evidence>
<dbReference type="PANTHER" id="PTHR31571">
    <property type="entry name" value="ALTERED INHERITANCE OF MITOCHONDRIA PROTEIN 6"/>
    <property type="match status" value="1"/>
</dbReference>
<dbReference type="STRING" id="641238.SAMN04490244_1079"/>
<proteinExistence type="predicted"/>
<gene>
    <name evidence="3" type="ORF">SAMN04490244_1079</name>
</gene>
<name>A0A1H9VDN8_9RHOB</name>
<accession>A0A1H9VDN8</accession>
<sequence>MLKIVTTLTASLAATALWAADGVQPLPKAHAHNDYEHDRPLLDALSHGFTGVEADIWLVDGELLVAHDANEVEAGRTLASLYLDPLRARAEEHDGMIYASGQQDPITLLIDIKSDGPETYQVLSDVLAEYSDILTVFEGEEVEPGAVTAVISGNRPRDMMQEQDVRYAGYDGRMSDLESDTPASFMPLLSDNWTNVFDWTGEGEMPEEQRDRLTEIVSTAHDKGWEIRFWATPDEAGPAREAIWTVLDEAGVDLINTDDLSGLQDFLQAE</sequence>
<dbReference type="GO" id="GO:0008081">
    <property type="term" value="F:phosphoric diester hydrolase activity"/>
    <property type="evidence" value="ECO:0007669"/>
    <property type="project" value="InterPro"/>
</dbReference>
<dbReference type="AlphaFoldDB" id="A0A1H9VDN8"/>
<dbReference type="PANTHER" id="PTHR31571:SF1">
    <property type="entry name" value="ALTERED INHERITANCE OF MITOCHONDRIA PROTEIN 6"/>
    <property type="match status" value="1"/>
</dbReference>
<dbReference type="InterPro" id="IPR039559">
    <property type="entry name" value="AIM6_PI-PLC-like_dom"/>
</dbReference>
<evidence type="ECO:0000256" key="2">
    <source>
        <dbReference type="SAM" id="SignalP"/>
    </source>
</evidence>
<dbReference type="RefSeq" id="WP_218142536.1">
    <property type="nucleotide sequence ID" value="NZ_FOGU01000007.1"/>
</dbReference>
<keyword evidence="4" id="KW-1185">Reference proteome</keyword>
<dbReference type="InterPro" id="IPR017946">
    <property type="entry name" value="PLC-like_Pdiesterase_TIM-brl"/>
</dbReference>
<dbReference type="Proteomes" id="UP000198885">
    <property type="component" value="Unassembled WGS sequence"/>
</dbReference>